<protein>
    <recommendedName>
        <fullName evidence="3">Antitoxin</fullName>
    </recommendedName>
</protein>
<dbReference type="Gene3D" id="1.10.10.10">
    <property type="entry name" value="Winged helix-like DNA-binding domain superfamily/Winged helix DNA-binding domain"/>
    <property type="match status" value="1"/>
</dbReference>
<comment type="caution">
    <text evidence="1">The sequence shown here is derived from an EMBL/GenBank/DDBJ whole genome shotgun (WGS) entry which is preliminary data.</text>
</comment>
<dbReference type="PANTHER" id="PTHR34849:SF3">
    <property type="entry name" value="SSR2962 PROTEIN"/>
    <property type="match status" value="1"/>
</dbReference>
<dbReference type="InterPro" id="IPR009057">
    <property type="entry name" value="Homeodomain-like_sf"/>
</dbReference>
<evidence type="ECO:0008006" key="3">
    <source>
        <dbReference type="Google" id="ProtNLM"/>
    </source>
</evidence>
<dbReference type="InterPro" id="IPR007367">
    <property type="entry name" value="DUF433"/>
</dbReference>
<dbReference type="EMBL" id="LHYD01000050">
    <property type="protein sequence ID" value="KXB04633.1"/>
    <property type="molecule type" value="Genomic_DNA"/>
</dbReference>
<dbReference type="AlphaFoldDB" id="A0A133VDV6"/>
<dbReference type="Proteomes" id="UP000070311">
    <property type="component" value="Unassembled WGS sequence"/>
</dbReference>
<sequence length="82" mass="9090">MKMDEDLLNRVVVDPEVMAGKPVIRGTRIPVDQIIRLLGESMSVENILEDYPHLSKKDIRAALLYGSKVIGGEDVFPLKAKG</sequence>
<evidence type="ECO:0000313" key="2">
    <source>
        <dbReference type="Proteomes" id="UP000070311"/>
    </source>
</evidence>
<organism evidence="1 2">
    <name type="scientific">candidate division MSBL1 archaeon SCGC-AAA382A13</name>
    <dbReference type="NCBI Taxonomy" id="1698279"/>
    <lineage>
        <taxon>Archaea</taxon>
        <taxon>Methanobacteriati</taxon>
        <taxon>Methanobacteriota</taxon>
        <taxon>candidate division MSBL1</taxon>
    </lineage>
</organism>
<name>A0A133VDV6_9EURY</name>
<dbReference type="Pfam" id="PF04255">
    <property type="entry name" value="DUF433"/>
    <property type="match status" value="1"/>
</dbReference>
<proteinExistence type="predicted"/>
<dbReference type="SUPFAM" id="SSF46689">
    <property type="entry name" value="Homeodomain-like"/>
    <property type="match status" value="1"/>
</dbReference>
<dbReference type="PANTHER" id="PTHR34849">
    <property type="entry name" value="SSL5025 PROTEIN"/>
    <property type="match status" value="1"/>
</dbReference>
<keyword evidence="2" id="KW-1185">Reference proteome</keyword>
<accession>A0A133VDV6</accession>
<dbReference type="InterPro" id="IPR036388">
    <property type="entry name" value="WH-like_DNA-bd_sf"/>
</dbReference>
<gene>
    <name evidence="1" type="ORF">AKJ50_02185</name>
</gene>
<evidence type="ECO:0000313" key="1">
    <source>
        <dbReference type="EMBL" id="KXB04633.1"/>
    </source>
</evidence>
<reference evidence="1 2" key="1">
    <citation type="journal article" date="2016" name="Sci. Rep.">
        <title>Metabolic traits of an uncultured archaeal lineage -MSBL1- from brine pools of the Red Sea.</title>
        <authorList>
            <person name="Mwirichia R."/>
            <person name="Alam I."/>
            <person name="Rashid M."/>
            <person name="Vinu M."/>
            <person name="Ba-Alawi W."/>
            <person name="Anthony Kamau A."/>
            <person name="Kamanda Ngugi D."/>
            <person name="Goker M."/>
            <person name="Klenk H.P."/>
            <person name="Bajic V."/>
            <person name="Stingl U."/>
        </authorList>
    </citation>
    <scope>NUCLEOTIDE SEQUENCE [LARGE SCALE GENOMIC DNA]</scope>
    <source>
        <strain evidence="1">SCGC-AAA382A13</strain>
    </source>
</reference>